<dbReference type="InterPro" id="IPR036615">
    <property type="entry name" value="Mur_ligase_C_dom_sf"/>
</dbReference>
<dbReference type="RefSeq" id="WP_037618285.1">
    <property type="nucleotide sequence ID" value="NZ_JPEN01000109.1"/>
</dbReference>
<comment type="catalytic activity">
    <reaction evidence="9">
        <text>(6S)-5,6,7,8-tetrahydrofolyl-(gamma-L-Glu)(n) + L-glutamate + ATP = (6S)-5,6,7,8-tetrahydrofolyl-(gamma-L-Glu)(n+1) + ADP + phosphate + H(+)</text>
        <dbReference type="Rhea" id="RHEA:10580"/>
        <dbReference type="Rhea" id="RHEA-COMP:14738"/>
        <dbReference type="Rhea" id="RHEA-COMP:14740"/>
        <dbReference type="ChEBI" id="CHEBI:15378"/>
        <dbReference type="ChEBI" id="CHEBI:29985"/>
        <dbReference type="ChEBI" id="CHEBI:30616"/>
        <dbReference type="ChEBI" id="CHEBI:43474"/>
        <dbReference type="ChEBI" id="CHEBI:141005"/>
        <dbReference type="ChEBI" id="CHEBI:456216"/>
        <dbReference type="EC" id="6.3.2.17"/>
    </reaction>
</comment>
<keyword evidence="4 10" id="KW-0436">Ligase</keyword>
<name>A0A0A0DHD9_9STRE</name>
<evidence type="ECO:0000256" key="5">
    <source>
        <dbReference type="ARBA" id="ARBA00022723"/>
    </source>
</evidence>
<dbReference type="InterPro" id="IPR013221">
    <property type="entry name" value="Mur_ligase_cen"/>
</dbReference>
<dbReference type="InterPro" id="IPR001645">
    <property type="entry name" value="Folylpolyglutamate_synth"/>
</dbReference>
<reference evidence="12 13" key="1">
    <citation type="submission" date="2014-06" db="EMBL/GenBank/DDBJ databases">
        <authorList>
            <person name="Teng J.L."/>
            <person name="Huang Y."/>
            <person name="Tse H."/>
            <person name="Lau S.K."/>
            <person name="Woo P.C."/>
        </authorList>
    </citation>
    <scope>NUCLEOTIDE SEQUENCE [LARGE SCALE GENOMIC DNA]</scope>
    <source>
        <strain evidence="12 13">HKU4</strain>
    </source>
</reference>
<keyword evidence="13" id="KW-1185">Reference proteome</keyword>
<dbReference type="SUPFAM" id="SSF53623">
    <property type="entry name" value="MurD-like peptide ligases, catalytic domain"/>
    <property type="match status" value="1"/>
</dbReference>
<dbReference type="PANTHER" id="PTHR11136">
    <property type="entry name" value="FOLYLPOLYGLUTAMATE SYNTHASE-RELATED"/>
    <property type="match status" value="1"/>
</dbReference>
<evidence type="ECO:0000313" key="13">
    <source>
        <dbReference type="Proteomes" id="UP000030019"/>
    </source>
</evidence>
<dbReference type="NCBIfam" id="TIGR01499">
    <property type="entry name" value="folC"/>
    <property type="match status" value="1"/>
</dbReference>
<dbReference type="EC" id="6.3.2.17" evidence="3"/>
<gene>
    <name evidence="12" type="ORF">SSIN_1907</name>
</gene>
<dbReference type="Gene3D" id="3.40.1190.10">
    <property type="entry name" value="Mur-like, catalytic domain"/>
    <property type="match status" value="1"/>
</dbReference>
<comment type="cofactor">
    <cofactor evidence="1">
        <name>Mg(2+)</name>
        <dbReference type="ChEBI" id="CHEBI:18420"/>
    </cofactor>
</comment>
<protein>
    <recommendedName>
        <fullName evidence="3">tetrahydrofolate synthase</fullName>
        <ecNumber evidence="3">6.3.2.17</ecNumber>
    </recommendedName>
</protein>
<evidence type="ECO:0000256" key="2">
    <source>
        <dbReference type="ARBA" id="ARBA00008276"/>
    </source>
</evidence>
<keyword evidence="6 10" id="KW-0547">Nucleotide-binding</keyword>
<dbReference type="UniPathway" id="UPA00219"/>
<evidence type="ECO:0000259" key="11">
    <source>
        <dbReference type="Pfam" id="PF08245"/>
    </source>
</evidence>
<evidence type="ECO:0000256" key="4">
    <source>
        <dbReference type="ARBA" id="ARBA00022598"/>
    </source>
</evidence>
<keyword evidence="5" id="KW-0479">Metal-binding</keyword>
<dbReference type="GO" id="GO:0005737">
    <property type="term" value="C:cytoplasm"/>
    <property type="evidence" value="ECO:0007669"/>
    <property type="project" value="TreeGrafter"/>
</dbReference>
<dbReference type="SUPFAM" id="SSF53244">
    <property type="entry name" value="MurD-like peptide ligases, peptide-binding domain"/>
    <property type="match status" value="1"/>
</dbReference>
<evidence type="ECO:0000256" key="1">
    <source>
        <dbReference type="ARBA" id="ARBA00001946"/>
    </source>
</evidence>
<dbReference type="PATRIC" id="fig|176090.4.peg.1853"/>
<dbReference type="STRING" id="176090.SSIN_1907"/>
<dbReference type="GO" id="GO:0046872">
    <property type="term" value="F:metal ion binding"/>
    <property type="evidence" value="ECO:0007669"/>
    <property type="project" value="UniProtKB-KW"/>
</dbReference>
<dbReference type="GO" id="GO:0005524">
    <property type="term" value="F:ATP binding"/>
    <property type="evidence" value="ECO:0007669"/>
    <property type="project" value="UniProtKB-KW"/>
</dbReference>
<sequence length="410" mass="45712">MNEIEEWLNSRIGLNFRSGLDRMRRAVDLLGNPKRAYPVIHVTGTNGKGSTIAFLRNLFTDQGKKVGSFTSPHMVSIHDRICINGLPISDADFIRLGRQIQEMEIELVRSHDQLSYFEILTLLAFLYFREERVDLALVEVGIGGLLDTTNVLDGQVAVVTSVGLDHQETLGQTLTAIAEQKAGIFKKGCSAVIGPLPEEARLVCEQRAAALGLDFYEYGKDFSFSNGSFKNGDLLLSHVVLGLQGAYQEENAALALQAFLLFMKQRGWEIDFSVLPSSLRETHWAGRLEEISPGIYLDGAHNLPALTRLVEFIKEQKGKKCNLLFGALKRKDYSGMLAYLQEALPEVQVTVTSFAYGESVGQGEAANFDYVAEHREFIESFKREQAADQLLFITGSLYFIAEVRAYLNRV</sequence>
<evidence type="ECO:0000256" key="3">
    <source>
        <dbReference type="ARBA" id="ARBA00013025"/>
    </source>
</evidence>
<dbReference type="eggNOG" id="COG0285">
    <property type="taxonomic scope" value="Bacteria"/>
</dbReference>
<evidence type="ECO:0000256" key="6">
    <source>
        <dbReference type="ARBA" id="ARBA00022741"/>
    </source>
</evidence>
<dbReference type="GO" id="GO:0004326">
    <property type="term" value="F:tetrahydrofolylpolyglutamate synthase activity"/>
    <property type="evidence" value="ECO:0007669"/>
    <property type="project" value="UniProtKB-EC"/>
</dbReference>
<organism evidence="12 13">
    <name type="scientific">Streptococcus sinensis</name>
    <dbReference type="NCBI Taxonomy" id="176090"/>
    <lineage>
        <taxon>Bacteria</taxon>
        <taxon>Bacillati</taxon>
        <taxon>Bacillota</taxon>
        <taxon>Bacilli</taxon>
        <taxon>Lactobacillales</taxon>
        <taxon>Streptococcaceae</taxon>
        <taxon>Streptococcus</taxon>
    </lineage>
</organism>
<accession>A0A0A0DHD9</accession>
<evidence type="ECO:0000313" key="12">
    <source>
        <dbReference type="EMBL" id="KGM36352.1"/>
    </source>
</evidence>
<dbReference type="InterPro" id="IPR018109">
    <property type="entry name" value="Folylpolyglutamate_synth_CS"/>
</dbReference>
<dbReference type="GO" id="GO:0008841">
    <property type="term" value="F:dihydrofolate synthase activity"/>
    <property type="evidence" value="ECO:0007669"/>
    <property type="project" value="TreeGrafter"/>
</dbReference>
<dbReference type="InterPro" id="IPR036565">
    <property type="entry name" value="Mur-like_cat_sf"/>
</dbReference>
<dbReference type="Gene3D" id="3.90.190.20">
    <property type="entry name" value="Mur ligase, C-terminal domain"/>
    <property type="match status" value="1"/>
</dbReference>
<dbReference type="Pfam" id="PF08245">
    <property type="entry name" value="Mur_ligase_M"/>
    <property type="match status" value="1"/>
</dbReference>
<comment type="caution">
    <text evidence="12">The sequence shown here is derived from an EMBL/GenBank/DDBJ whole genome shotgun (WGS) entry which is preliminary data.</text>
</comment>
<keyword evidence="7 10" id="KW-0067">ATP-binding</keyword>
<dbReference type="FunFam" id="3.40.1190.10:FF:000011">
    <property type="entry name" value="Folylpolyglutamate synthase/dihydrofolate synthase"/>
    <property type="match status" value="1"/>
</dbReference>
<feature type="domain" description="Mur ligase central" evidence="11">
    <location>
        <begin position="42"/>
        <end position="219"/>
    </location>
</feature>
<dbReference type="PANTHER" id="PTHR11136:SF0">
    <property type="entry name" value="DIHYDROFOLATE SYNTHETASE-RELATED"/>
    <property type="match status" value="1"/>
</dbReference>
<dbReference type="Proteomes" id="UP000030019">
    <property type="component" value="Unassembled WGS sequence"/>
</dbReference>
<evidence type="ECO:0000256" key="8">
    <source>
        <dbReference type="ARBA" id="ARBA00022842"/>
    </source>
</evidence>
<dbReference type="GO" id="GO:0009252">
    <property type="term" value="P:peptidoglycan biosynthetic process"/>
    <property type="evidence" value="ECO:0007669"/>
    <property type="project" value="UniProtKB-UniPathway"/>
</dbReference>
<evidence type="ECO:0000256" key="9">
    <source>
        <dbReference type="ARBA" id="ARBA00047493"/>
    </source>
</evidence>
<proteinExistence type="inferred from homology"/>
<evidence type="ECO:0000256" key="10">
    <source>
        <dbReference type="PIRNR" id="PIRNR001563"/>
    </source>
</evidence>
<dbReference type="PROSITE" id="PS01012">
    <property type="entry name" value="FOLYLPOLYGLU_SYNT_2"/>
    <property type="match status" value="1"/>
</dbReference>
<dbReference type="AlphaFoldDB" id="A0A0A0DHD9"/>
<dbReference type="EMBL" id="JPEN01000109">
    <property type="protein sequence ID" value="KGM36352.1"/>
    <property type="molecule type" value="Genomic_DNA"/>
</dbReference>
<evidence type="ECO:0000256" key="7">
    <source>
        <dbReference type="ARBA" id="ARBA00022840"/>
    </source>
</evidence>
<dbReference type="PIRSF" id="PIRSF001563">
    <property type="entry name" value="Folylpolyglu_synth"/>
    <property type="match status" value="1"/>
</dbReference>
<keyword evidence="8" id="KW-0460">Magnesium</keyword>
<comment type="similarity">
    <text evidence="2 10">Belongs to the folylpolyglutamate synthase family.</text>
</comment>